<keyword evidence="7" id="KW-1185">Reference proteome</keyword>
<sequence length="312" mass="34952">MIRVSICICTFRRPELLRRLLQAVFSQEGFSDVLEVVVVDNDPAQSAAQVLTDFGHQYGNRLIALALQTPNISLARNAAIHAASADWIGMVDDDECPERDWLLNLFSAQQKYQADVVFAPVVPEYQNAVPGWIRRGAYFDRRRLLTGTQIRLQDARSGNVLVRKQTLTAIDTGSPDAGPFDPAYGQTGGEDSMLFRQLDFAGARMIWCDEAPVSEIVPVERATATWLLNRSFRTGQLYMRTELACIPLKQRRKRAVFLSIKAIVQAGAALLFSVLLMLFAPLKAFSWLRICVSQLGKLNHFRGRLFAAYGEK</sequence>
<dbReference type="Proteomes" id="UP000588051">
    <property type="component" value="Unassembled WGS sequence"/>
</dbReference>
<dbReference type="AlphaFoldDB" id="A0A850QN05"/>
<dbReference type="Pfam" id="PF00535">
    <property type="entry name" value="Glycos_transf_2"/>
    <property type="match status" value="1"/>
</dbReference>
<dbReference type="EMBL" id="JABXYJ010000005">
    <property type="protein sequence ID" value="NVO78100.1"/>
    <property type="molecule type" value="Genomic_DNA"/>
</dbReference>
<name>A0A850QN05_9BURK</name>
<accession>A0A850QN05</accession>
<evidence type="ECO:0000256" key="1">
    <source>
        <dbReference type="ARBA" id="ARBA00006739"/>
    </source>
</evidence>
<keyword evidence="4" id="KW-0812">Transmembrane</keyword>
<keyword evidence="4" id="KW-0472">Membrane</keyword>
<evidence type="ECO:0000313" key="7">
    <source>
        <dbReference type="Proteomes" id="UP000588051"/>
    </source>
</evidence>
<gene>
    <name evidence="6" type="ORF">HV832_09675</name>
</gene>
<evidence type="ECO:0000256" key="3">
    <source>
        <dbReference type="ARBA" id="ARBA00022679"/>
    </source>
</evidence>
<keyword evidence="2" id="KW-0328">Glycosyltransferase</keyword>
<dbReference type="PANTHER" id="PTHR43179:SF12">
    <property type="entry name" value="GALACTOFURANOSYLTRANSFERASE GLFT2"/>
    <property type="match status" value="1"/>
</dbReference>
<feature type="domain" description="Glycosyltransferase 2-like" evidence="5">
    <location>
        <begin position="5"/>
        <end position="144"/>
    </location>
</feature>
<comment type="similarity">
    <text evidence="1">Belongs to the glycosyltransferase 2 family.</text>
</comment>
<keyword evidence="3 6" id="KW-0808">Transferase</keyword>
<evidence type="ECO:0000259" key="5">
    <source>
        <dbReference type="Pfam" id="PF00535"/>
    </source>
</evidence>
<keyword evidence="4" id="KW-1133">Transmembrane helix</keyword>
<organism evidence="6 7">
    <name type="scientific">Undibacterium oligocarboniphilum</name>
    <dbReference type="NCBI Taxonomy" id="666702"/>
    <lineage>
        <taxon>Bacteria</taxon>
        <taxon>Pseudomonadati</taxon>
        <taxon>Pseudomonadota</taxon>
        <taxon>Betaproteobacteria</taxon>
        <taxon>Burkholderiales</taxon>
        <taxon>Oxalobacteraceae</taxon>
        <taxon>Undibacterium</taxon>
    </lineage>
</organism>
<feature type="transmembrane region" description="Helical" evidence="4">
    <location>
        <begin position="256"/>
        <end position="279"/>
    </location>
</feature>
<dbReference type="InterPro" id="IPR001173">
    <property type="entry name" value="Glyco_trans_2-like"/>
</dbReference>
<dbReference type="RefSeq" id="WP_176803634.1">
    <property type="nucleotide sequence ID" value="NZ_JABXYJ010000005.1"/>
</dbReference>
<dbReference type="PANTHER" id="PTHR43179">
    <property type="entry name" value="RHAMNOSYLTRANSFERASE WBBL"/>
    <property type="match status" value="1"/>
</dbReference>
<reference evidence="6 7" key="1">
    <citation type="submission" date="2020-06" db="EMBL/GenBank/DDBJ databases">
        <authorList>
            <person name="Qiu C."/>
            <person name="Liu Z."/>
        </authorList>
    </citation>
    <scope>NUCLEOTIDE SEQUENCE [LARGE SCALE GENOMIC DNA]</scope>
    <source>
        <strain evidence="6 7">EM 1</strain>
    </source>
</reference>
<comment type="caution">
    <text evidence="6">The sequence shown here is derived from an EMBL/GenBank/DDBJ whole genome shotgun (WGS) entry which is preliminary data.</text>
</comment>
<dbReference type="CDD" id="cd00761">
    <property type="entry name" value="Glyco_tranf_GTA_type"/>
    <property type="match status" value="1"/>
</dbReference>
<dbReference type="SUPFAM" id="SSF53448">
    <property type="entry name" value="Nucleotide-diphospho-sugar transferases"/>
    <property type="match status" value="1"/>
</dbReference>
<dbReference type="Gene3D" id="3.90.550.10">
    <property type="entry name" value="Spore Coat Polysaccharide Biosynthesis Protein SpsA, Chain A"/>
    <property type="match status" value="1"/>
</dbReference>
<proteinExistence type="inferred from homology"/>
<evidence type="ECO:0000313" key="6">
    <source>
        <dbReference type="EMBL" id="NVO78100.1"/>
    </source>
</evidence>
<dbReference type="GO" id="GO:0016757">
    <property type="term" value="F:glycosyltransferase activity"/>
    <property type="evidence" value="ECO:0007669"/>
    <property type="project" value="UniProtKB-KW"/>
</dbReference>
<evidence type="ECO:0000256" key="2">
    <source>
        <dbReference type="ARBA" id="ARBA00022676"/>
    </source>
</evidence>
<protein>
    <submittedName>
        <fullName evidence="6">Glycosyltransferase</fullName>
    </submittedName>
</protein>
<dbReference type="InterPro" id="IPR029044">
    <property type="entry name" value="Nucleotide-diphossugar_trans"/>
</dbReference>
<evidence type="ECO:0000256" key="4">
    <source>
        <dbReference type="SAM" id="Phobius"/>
    </source>
</evidence>